<accession>A0A6J6L3N4</accession>
<feature type="domain" description="Nudix hydrolase" evidence="7">
    <location>
        <begin position="18"/>
        <end position="229"/>
    </location>
</feature>
<dbReference type="GO" id="GO:0046872">
    <property type="term" value="F:metal ion binding"/>
    <property type="evidence" value="ECO:0007669"/>
    <property type="project" value="UniProtKB-KW"/>
</dbReference>
<dbReference type="AlphaFoldDB" id="A0A6J6L3N4"/>
<evidence type="ECO:0000313" key="8">
    <source>
        <dbReference type="EMBL" id="CAB4656166.1"/>
    </source>
</evidence>
<dbReference type="InterPro" id="IPR015797">
    <property type="entry name" value="NUDIX_hydrolase-like_dom_sf"/>
</dbReference>
<comment type="cofactor">
    <cofactor evidence="2">
        <name>Mg(2+)</name>
        <dbReference type="ChEBI" id="CHEBI:18420"/>
    </cofactor>
</comment>
<keyword evidence="5" id="KW-0460">Magnesium</keyword>
<gene>
    <name evidence="8" type="ORF">UFOPK2166_01104</name>
</gene>
<dbReference type="CDD" id="cd18870">
    <property type="entry name" value="NUDIX_AcylCoAdiphos_Nudt19"/>
    <property type="match status" value="1"/>
</dbReference>
<evidence type="ECO:0000256" key="1">
    <source>
        <dbReference type="ARBA" id="ARBA00001936"/>
    </source>
</evidence>
<evidence type="ECO:0000256" key="2">
    <source>
        <dbReference type="ARBA" id="ARBA00001946"/>
    </source>
</evidence>
<dbReference type="PANTHER" id="PTHR12318:SF0">
    <property type="entry name" value="ACYL-COENZYME A DIPHOSPHATASE NUDT19"/>
    <property type="match status" value="1"/>
</dbReference>
<evidence type="ECO:0000256" key="6">
    <source>
        <dbReference type="ARBA" id="ARBA00023211"/>
    </source>
</evidence>
<proteinExistence type="predicted"/>
<protein>
    <submittedName>
        <fullName evidence="8">Unannotated protein</fullName>
    </submittedName>
</protein>
<dbReference type="EMBL" id="CAEZWB010000173">
    <property type="protein sequence ID" value="CAB4656166.1"/>
    <property type="molecule type" value="Genomic_DNA"/>
</dbReference>
<keyword evidence="6" id="KW-0464">Manganese</keyword>
<dbReference type="PANTHER" id="PTHR12318">
    <property type="entry name" value="TESTOSTERONE-REGULATED PROTEIN RP2"/>
    <property type="match status" value="1"/>
</dbReference>
<organism evidence="8">
    <name type="scientific">freshwater metagenome</name>
    <dbReference type="NCBI Taxonomy" id="449393"/>
    <lineage>
        <taxon>unclassified sequences</taxon>
        <taxon>metagenomes</taxon>
        <taxon>ecological metagenomes</taxon>
    </lineage>
</organism>
<evidence type="ECO:0000256" key="4">
    <source>
        <dbReference type="ARBA" id="ARBA00022801"/>
    </source>
</evidence>
<dbReference type="PROSITE" id="PS51462">
    <property type="entry name" value="NUDIX"/>
    <property type="match status" value="1"/>
</dbReference>
<evidence type="ECO:0000259" key="7">
    <source>
        <dbReference type="PROSITE" id="PS51462"/>
    </source>
</evidence>
<sequence>MSADKPSADAPFDPAAVPIRAAATVMLVRDHPINGLEVFMLQRTLAAVFAKGMYVFPGGRVDANDNEEQLEAICDGLDDEEASALLGIPNGGLSYWVAAIRECFEEAGVLLARPTSSNELIRFDTDTALQNRFNAARHEIHDGKMSLVELCTTENLRLVTDNIHYVSHWITPLGEPRRFDTRFFIARAPEAQEPLHDDNETIASLWVSPIEALDRHARGDLAMIPPTTSNLQFLAPHGTTTDALNAAKKIGTPTAILPKLKTDADGKVIGIAMPGDADYN</sequence>
<dbReference type="InterPro" id="IPR000086">
    <property type="entry name" value="NUDIX_hydrolase_dom"/>
</dbReference>
<dbReference type="GO" id="GO:0016818">
    <property type="term" value="F:hydrolase activity, acting on acid anhydrides, in phosphorus-containing anhydrides"/>
    <property type="evidence" value="ECO:0007669"/>
    <property type="project" value="InterPro"/>
</dbReference>
<dbReference type="InterPro" id="IPR039121">
    <property type="entry name" value="NUDT19"/>
</dbReference>
<evidence type="ECO:0000256" key="3">
    <source>
        <dbReference type="ARBA" id="ARBA00022723"/>
    </source>
</evidence>
<reference evidence="8" key="1">
    <citation type="submission" date="2020-05" db="EMBL/GenBank/DDBJ databases">
        <authorList>
            <person name="Chiriac C."/>
            <person name="Salcher M."/>
            <person name="Ghai R."/>
            <person name="Kavagutti S V."/>
        </authorList>
    </citation>
    <scope>NUCLEOTIDE SEQUENCE</scope>
</reference>
<dbReference type="Gene3D" id="3.90.79.10">
    <property type="entry name" value="Nucleoside Triphosphate Pyrophosphohydrolase"/>
    <property type="match status" value="1"/>
</dbReference>
<dbReference type="SUPFAM" id="SSF55811">
    <property type="entry name" value="Nudix"/>
    <property type="match status" value="1"/>
</dbReference>
<evidence type="ECO:0000256" key="5">
    <source>
        <dbReference type="ARBA" id="ARBA00022842"/>
    </source>
</evidence>
<keyword evidence="3" id="KW-0479">Metal-binding</keyword>
<keyword evidence="4" id="KW-0378">Hydrolase</keyword>
<comment type="cofactor">
    <cofactor evidence="1">
        <name>Mn(2+)</name>
        <dbReference type="ChEBI" id="CHEBI:29035"/>
    </cofactor>
</comment>
<name>A0A6J6L3N4_9ZZZZ</name>